<protein>
    <submittedName>
        <fullName evidence="1">Uncharacterized protein</fullName>
    </submittedName>
</protein>
<sequence>MEKAKPVLDIIYKPYMSYNKDQDNNNQPQYFQTTDGQKVLKKVVVFYSQVPIPYVMKELNELLSTTKKPKYHIFVNVNIYALLILPLLGSFEGKSLAFAFSLQNELIPKDDNSSVCLPCPVQLTCPNHACDK</sequence>
<evidence type="ECO:0000313" key="2">
    <source>
        <dbReference type="Proteomes" id="UP001165960"/>
    </source>
</evidence>
<dbReference type="Proteomes" id="UP001165960">
    <property type="component" value="Unassembled WGS sequence"/>
</dbReference>
<reference evidence="1" key="1">
    <citation type="submission" date="2022-04" db="EMBL/GenBank/DDBJ databases">
        <title>Genome of the entomopathogenic fungus Entomophthora muscae.</title>
        <authorList>
            <person name="Elya C."/>
            <person name="Lovett B.R."/>
            <person name="Lee E."/>
            <person name="Macias A.M."/>
            <person name="Hajek A.E."/>
            <person name="De Bivort B.L."/>
            <person name="Kasson M.T."/>
            <person name="De Fine Licht H.H."/>
            <person name="Stajich J.E."/>
        </authorList>
    </citation>
    <scope>NUCLEOTIDE SEQUENCE</scope>
    <source>
        <strain evidence="1">Berkeley</strain>
    </source>
</reference>
<accession>A0ACC2UNV1</accession>
<dbReference type="EMBL" id="QTSX02000107">
    <property type="protein sequence ID" value="KAJ9088565.1"/>
    <property type="molecule type" value="Genomic_DNA"/>
</dbReference>
<comment type="caution">
    <text evidence="1">The sequence shown here is derived from an EMBL/GenBank/DDBJ whole genome shotgun (WGS) entry which is preliminary data.</text>
</comment>
<proteinExistence type="predicted"/>
<name>A0ACC2UNV1_9FUNG</name>
<organism evidence="1 2">
    <name type="scientific">Entomophthora muscae</name>
    <dbReference type="NCBI Taxonomy" id="34485"/>
    <lineage>
        <taxon>Eukaryota</taxon>
        <taxon>Fungi</taxon>
        <taxon>Fungi incertae sedis</taxon>
        <taxon>Zoopagomycota</taxon>
        <taxon>Entomophthoromycotina</taxon>
        <taxon>Entomophthoromycetes</taxon>
        <taxon>Entomophthorales</taxon>
        <taxon>Entomophthoraceae</taxon>
        <taxon>Entomophthora</taxon>
    </lineage>
</organism>
<keyword evidence="2" id="KW-1185">Reference proteome</keyword>
<gene>
    <name evidence="1" type="ORF">DSO57_1021836</name>
</gene>
<evidence type="ECO:0000313" key="1">
    <source>
        <dbReference type="EMBL" id="KAJ9088565.1"/>
    </source>
</evidence>